<comment type="subcellular location">
    <subcellularLocation>
        <location evidence="1">Secreted</location>
    </subcellularLocation>
</comment>
<proteinExistence type="predicted"/>
<dbReference type="EMBL" id="CP001276">
    <property type="protein sequence ID" value="ACM07263.1"/>
    <property type="molecule type" value="Genomic_DNA"/>
</dbReference>
<organism evidence="5 6">
    <name type="scientific">Thermomicrobium roseum (strain ATCC 27502 / DSM 5159 / P-2)</name>
    <dbReference type="NCBI Taxonomy" id="309801"/>
    <lineage>
        <taxon>Bacteria</taxon>
        <taxon>Pseudomonadati</taxon>
        <taxon>Thermomicrobiota</taxon>
        <taxon>Thermomicrobia</taxon>
        <taxon>Thermomicrobiales</taxon>
        <taxon>Thermomicrobiaceae</taxon>
        <taxon>Thermomicrobium</taxon>
    </lineage>
</organism>
<dbReference type="Pfam" id="PF01522">
    <property type="entry name" value="Polysacc_deac_1"/>
    <property type="match status" value="1"/>
</dbReference>
<dbReference type="GO" id="GO:0016810">
    <property type="term" value="F:hydrolase activity, acting on carbon-nitrogen (but not peptide) bonds"/>
    <property type="evidence" value="ECO:0007669"/>
    <property type="project" value="InterPro"/>
</dbReference>
<dbReference type="RefSeq" id="WP_012643250.1">
    <property type="nucleotide sequence ID" value="NC_011961.1"/>
</dbReference>
<geneLocation type="plasmid" evidence="6">
    <name>Tros</name>
</geneLocation>
<feature type="signal peptide" evidence="3">
    <location>
        <begin position="1"/>
        <end position="25"/>
    </location>
</feature>
<dbReference type="KEGG" id="tro:trd_A0100"/>
<dbReference type="Proteomes" id="UP000000447">
    <property type="component" value="Plasmid unnamed"/>
</dbReference>
<evidence type="ECO:0000313" key="5">
    <source>
        <dbReference type="EMBL" id="ACM07263.1"/>
    </source>
</evidence>
<dbReference type="GO" id="GO:0005576">
    <property type="term" value="C:extracellular region"/>
    <property type="evidence" value="ECO:0007669"/>
    <property type="project" value="UniProtKB-SubCell"/>
</dbReference>
<dbReference type="AlphaFoldDB" id="B9L5H3"/>
<keyword evidence="5" id="KW-0614">Plasmid</keyword>
<dbReference type="PROSITE" id="PS51677">
    <property type="entry name" value="NODB"/>
    <property type="match status" value="1"/>
</dbReference>
<feature type="chain" id="PRO_5002886094" evidence="3">
    <location>
        <begin position="26"/>
        <end position="446"/>
    </location>
</feature>
<dbReference type="PANTHER" id="PTHR34216">
    <property type="match status" value="1"/>
</dbReference>
<dbReference type="HOGENOM" id="CLU_613839_0_0_0"/>
<dbReference type="eggNOG" id="COG0726">
    <property type="taxonomic scope" value="Bacteria"/>
</dbReference>
<reference evidence="5 6" key="1">
    <citation type="journal article" date="2009" name="PLoS ONE">
        <title>Complete genome sequence of the aerobic CO-oxidizing thermophile Thermomicrobium roseum.</title>
        <authorList>
            <person name="Wu D."/>
            <person name="Raymond J."/>
            <person name="Wu M."/>
            <person name="Chatterji S."/>
            <person name="Ren Q."/>
            <person name="Graham J.E."/>
            <person name="Bryant D.A."/>
            <person name="Robb F."/>
            <person name="Colman A."/>
            <person name="Tallon L.J."/>
            <person name="Badger J.H."/>
            <person name="Madupu R."/>
            <person name="Ward N.L."/>
            <person name="Eisen J.A."/>
        </authorList>
    </citation>
    <scope>NUCLEOTIDE SEQUENCE [LARGE SCALE GENOMIC DNA]</scope>
    <source>
        <strain evidence="6">ATCC 27502 / DSM 5159 / P-2</strain>
        <plasmid evidence="5">unnamed</plasmid>
    </source>
</reference>
<dbReference type="InterPro" id="IPR011330">
    <property type="entry name" value="Glyco_hydro/deAcase_b/a-brl"/>
</dbReference>
<evidence type="ECO:0000259" key="4">
    <source>
        <dbReference type="PROSITE" id="PS51677"/>
    </source>
</evidence>
<evidence type="ECO:0000256" key="1">
    <source>
        <dbReference type="ARBA" id="ARBA00004613"/>
    </source>
</evidence>
<dbReference type="GO" id="GO:0005975">
    <property type="term" value="P:carbohydrate metabolic process"/>
    <property type="evidence" value="ECO:0007669"/>
    <property type="project" value="InterPro"/>
</dbReference>
<gene>
    <name evidence="5" type="ordered locus">trd_A0100</name>
</gene>
<dbReference type="SUPFAM" id="SSF88713">
    <property type="entry name" value="Glycoside hydrolase/deacetylase"/>
    <property type="match status" value="1"/>
</dbReference>
<dbReference type="Gene3D" id="3.20.20.370">
    <property type="entry name" value="Glycoside hydrolase/deacetylase"/>
    <property type="match status" value="1"/>
</dbReference>
<dbReference type="InterPro" id="IPR051398">
    <property type="entry name" value="Polysacch_Deacetylase"/>
</dbReference>
<accession>B9L5H3</accession>
<dbReference type="CDD" id="cd10918">
    <property type="entry name" value="CE4_NodB_like_5s_6s"/>
    <property type="match status" value="1"/>
</dbReference>
<evidence type="ECO:0000256" key="3">
    <source>
        <dbReference type="SAM" id="SignalP"/>
    </source>
</evidence>
<dbReference type="InterPro" id="IPR002509">
    <property type="entry name" value="NODB_dom"/>
</dbReference>
<evidence type="ECO:0000256" key="2">
    <source>
        <dbReference type="ARBA" id="ARBA00022729"/>
    </source>
</evidence>
<feature type="domain" description="NodB homology" evidence="4">
    <location>
        <begin position="292"/>
        <end position="446"/>
    </location>
</feature>
<dbReference type="OrthoDB" id="144348at2"/>
<sequence length="446" mass="50079">MRYLRFLWICSLVLGLLAAVQPARAAGPPSVVYFPTTGHHVAEPFLSFWRAHGGLRILGYPLSEAHERDGLLVQYFERARLEASLGCLGKTDCPVQLTRVAAHLTAGRTDPAFAALSLETRPPDTPLRRFFPETGHFLANGFLRFWLRNGGLPVFGYPISEEFTEVDPETGQPVTVQYFERARFSWHPEALGTLWEVQLARLGAELAARDGVETAPVSRQPGVPDYDPALFPRAFRLPVLMYHDIGEPAARYRIPLWRLEQQLDWLLANGYVTISLEQAFEALLADGPLPERAVVITFDDGPRSQLAAARALAARNMTATFFVLPGRSALGAAELRELRSMGHEIGSHSMTHRAMTRLDDGAARWEAETSRRTLESWLGEPVRFFAYPGGDWNPRVASIVSTTGYFGAMAAWGGTRWTREKRWVEPRVEIDGRISLDRFAWYVERF</sequence>
<keyword evidence="6" id="KW-1185">Reference proteome</keyword>
<keyword evidence="2 3" id="KW-0732">Signal</keyword>
<name>B9L5H3_THERP</name>
<protein>
    <submittedName>
        <fullName evidence="5">VanW family protein</fullName>
    </submittedName>
</protein>
<dbReference type="PANTHER" id="PTHR34216:SF3">
    <property type="entry name" value="POLY-BETA-1,6-N-ACETYL-D-GLUCOSAMINE N-DEACETYLASE"/>
    <property type="match status" value="1"/>
</dbReference>
<evidence type="ECO:0000313" key="6">
    <source>
        <dbReference type="Proteomes" id="UP000000447"/>
    </source>
</evidence>